<keyword evidence="1" id="KW-0732">Signal</keyword>
<evidence type="ECO:0008006" key="4">
    <source>
        <dbReference type="Google" id="ProtNLM"/>
    </source>
</evidence>
<gene>
    <name evidence="2" type="ORF">NCTC12264_01900</name>
</gene>
<dbReference type="Proteomes" id="UP000254161">
    <property type="component" value="Unassembled WGS sequence"/>
</dbReference>
<name>A0A381F4L2_CAMUP</name>
<feature type="chain" id="PRO_5016871869" description="Periplasmic protein" evidence="1">
    <location>
        <begin position="21"/>
        <end position="89"/>
    </location>
</feature>
<evidence type="ECO:0000313" key="2">
    <source>
        <dbReference type="EMBL" id="SUX41082.1"/>
    </source>
</evidence>
<dbReference type="AlphaFoldDB" id="A0A381F4L2"/>
<evidence type="ECO:0000256" key="1">
    <source>
        <dbReference type="SAM" id="SignalP"/>
    </source>
</evidence>
<organism evidence="2 3">
    <name type="scientific">Campylobacter upsaliensis</name>
    <dbReference type="NCBI Taxonomy" id="28080"/>
    <lineage>
        <taxon>Bacteria</taxon>
        <taxon>Pseudomonadati</taxon>
        <taxon>Campylobacterota</taxon>
        <taxon>Epsilonproteobacteria</taxon>
        <taxon>Campylobacterales</taxon>
        <taxon>Campylobacteraceae</taxon>
        <taxon>Campylobacter</taxon>
    </lineage>
</organism>
<feature type="signal peptide" evidence="1">
    <location>
        <begin position="1"/>
        <end position="20"/>
    </location>
</feature>
<accession>A0A381F4L2</accession>
<proteinExistence type="predicted"/>
<evidence type="ECO:0000313" key="3">
    <source>
        <dbReference type="Proteomes" id="UP000254161"/>
    </source>
</evidence>
<dbReference type="RefSeq" id="WP_115631340.1">
    <property type="nucleotide sequence ID" value="NZ_JANKIR010000043.1"/>
</dbReference>
<reference evidence="2 3" key="1">
    <citation type="submission" date="2018-06" db="EMBL/GenBank/DDBJ databases">
        <authorList>
            <consortium name="Pathogen Informatics"/>
            <person name="Doyle S."/>
        </authorList>
    </citation>
    <scope>NUCLEOTIDE SEQUENCE [LARGE SCALE GENOMIC DNA]</scope>
    <source>
        <strain evidence="2 3">NCTC12264</strain>
    </source>
</reference>
<protein>
    <recommendedName>
        <fullName evidence="4">Periplasmic protein</fullName>
    </recommendedName>
</protein>
<dbReference type="EMBL" id="UFUZ01000002">
    <property type="protein sequence ID" value="SUX41082.1"/>
    <property type="molecule type" value="Genomic_DNA"/>
</dbReference>
<sequence length="89" mass="9790">MKKLLVLTSLVLGFAVSIDAGEMYDACFDNLDYNLKNSEGKTIQFHGVSACIAGRYVFLSGEKDPKIIASTNKSCRCNKVNNHIIIMSD</sequence>